<evidence type="ECO:0000256" key="1">
    <source>
        <dbReference type="SAM" id="MobiDB-lite"/>
    </source>
</evidence>
<reference evidence="2 3" key="1">
    <citation type="journal article" date="2018" name="Nat. Ecol. Evol.">
        <title>Pezizomycetes genomes reveal the molecular basis of ectomycorrhizal truffle lifestyle.</title>
        <authorList>
            <person name="Murat C."/>
            <person name="Payen T."/>
            <person name="Noel B."/>
            <person name="Kuo A."/>
            <person name="Morin E."/>
            <person name="Chen J."/>
            <person name="Kohler A."/>
            <person name="Krizsan K."/>
            <person name="Balestrini R."/>
            <person name="Da Silva C."/>
            <person name="Montanini B."/>
            <person name="Hainaut M."/>
            <person name="Levati E."/>
            <person name="Barry K.W."/>
            <person name="Belfiori B."/>
            <person name="Cichocki N."/>
            <person name="Clum A."/>
            <person name="Dockter R.B."/>
            <person name="Fauchery L."/>
            <person name="Guy J."/>
            <person name="Iotti M."/>
            <person name="Le Tacon F."/>
            <person name="Lindquist E.A."/>
            <person name="Lipzen A."/>
            <person name="Malagnac F."/>
            <person name="Mello A."/>
            <person name="Molinier V."/>
            <person name="Miyauchi S."/>
            <person name="Poulain J."/>
            <person name="Riccioni C."/>
            <person name="Rubini A."/>
            <person name="Sitrit Y."/>
            <person name="Splivallo R."/>
            <person name="Traeger S."/>
            <person name="Wang M."/>
            <person name="Zifcakova L."/>
            <person name="Wipf D."/>
            <person name="Zambonelli A."/>
            <person name="Paolocci F."/>
            <person name="Nowrousian M."/>
            <person name="Ottonello S."/>
            <person name="Baldrian P."/>
            <person name="Spatafora J.W."/>
            <person name="Henrissat B."/>
            <person name="Nagy L.G."/>
            <person name="Aury J.M."/>
            <person name="Wincker P."/>
            <person name="Grigoriev I.V."/>
            <person name="Bonfante P."/>
            <person name="Martin F.M."/>
        </authorList>
    </citation>
    <scope>NUCLEOTIDE SEQUENCE [LARGE SCALE GENOMIC DNA]</scope>
    <source>
        <strain evidence="2 3">RN42</strain>
    </source>
</reference>
<evidence type="ECO:0000313" key="2">
    <source>
        <dbReference type="EMBL" id="RPA88306.1"/>
    </source>
</evidence>
<feature type="compositionally biased region" description="Polar residues" evidence="1">
    <location>
        <begin position="422"/>
        <end position="432"/>
    </location>
</feature>
<evidence type="ECO:0000313" key="3">
    <source>
        <dbReference type="Proteomes" id="UP000275078"/>
    </source>
</evidence>
<sequence>MSESSLSYVTDIPFDYAVSESLQHSTPTTKLETKRARRHLSKMDGDTTRQTTWSIWDPVSFVSSVLIDYTRISGIAASETFQEMAEKNTTRRKSRSRSPCVKAWRECGSLLCSRGVGRKTEHRKRLGVCRECKADVEYYECLECHVQGKAPKGCDCKKENTYGSAQLPCYGNCAYKFDGEAQAPFKRVPNDGVFEFSVVGRWTPEKQEHTYEEYSTRGRRRYTCTKCGFTFVCNSDVDVNKPESFFPPEDDGGIFHFVTNTIRHFMSFLSSFIPKENIQTTGDEVQHPPPAPTSRLTSDKMVIGDFDGEEWTHSPSELGKAGCAEGFGYMVKLRCLFSVAQEGLSNGARKMGSNTRSAFGQSSSPPHHSLDKAPKQNRAQTSNLEWVSVEYDPQSVSGLRQQKKFKQATAGRTIEEVEEEQISNPESTNHPTTYYELEQPEQPPGVSNRPQLVLGSEETMHDRSSVFRESQERGITVQTQEEYGTGVEGIFRRGA</sequence>
<dbReference type="AlphaFoldDB" id="A0A3N4IR71"/>
<keyword evidence="3" id="KW-1185">Reference proteome</keyword>
<accession>A0A3N4IR71</accession>
<protein>
    <submittedName>
        <fullName evidence="2">Uncharacterized protein</fullName>
    </submittedName>
</protein>
<organism evidence="2 3">
    <name type="scientific">Ascobolus immersus RN42</name>
    <dbReference type="NCBI Taxonomy" id="1160509"/>
    <lineage>
        <taxon>Eukaryota</taxon>
        <taxon>Fungi</taxon>
        <taxon>Dikarya</taxon>
        <taxon>Ascomycota</taxon>
        <taxon>Pezizomycotina</taxon>
        <taxon>Pezizomycetes</taxon>
        <taxon>Pezizales</taxon>
        <taxon>Ascobolaceae</taxon>
        <taxon>Ascobolus</taxon>
    </lineage>
</organism>
<feature type="region of interest" description="Disordered" evidence="1">
    <location>
        <begin position="348"/>
        <end position="383"/>
    </location>
</feature>
<name>A0A3N4IR71_ASCIM</name>
<proteinExistence type="predicted"/>
<dbReference type="Proteomes" id="UP000275078">
    <property type="component" value="Unassembled WGS sequence"/>
</dbReference>
<feature type="compositionally biased region" description="Polar residues" evidence="1">
    <location>
        <begin position="352"/>
        <end position="366"/>
    </location>
</feature>
<gene>
    <name evidence="2" type="ORF">BJ508DRAFT_337557</name>
</gene>
<dbReference type="EMBL" id="ML119645">
    <property type="protein sequence ID" value="RPA88306.1"/>
    <property type="molecule type" value="Genomic_DNA"/>
</dbReference>
<feature type="region of interest" description="Disordered" evidence="1">
    <location>
        <begin position="412"/>
        <end position="450"/>
    </location>
</feature>